<dbReference type="PANTHER" id="PTHR12760">
    <property type="entry name" value="TETRATRICOPEPTIDE REPEAT PROTEIN"/>
    <property type="match status" value="1"/>
</dbReference>
<evidence type="ECO:0000256" key="3">
    <source>
        <dbReference type="ARBA" id="ARBA00022803"/>
    </source>
</evidence>
<evidence type="ECO:0000256" key="4">
    <source>
        <dbReference type="RuleBase" id="RU367091"/>
    </source>
</evidence>
<keyword evidence="2" id="KW-0677">Repeat</keyword>
<keyword evidence="4" id="KW-0256">Endoplasmic reticulum</keyword>
<dbReference type="FunFam" id="1.25.40.10:FF:000478">
    <property type="entry name" value="GG16802"/>
    <property type="match status" value="1"/>
</dbReference>
<dbReference type="InterPro" id="IPR011990">
    <property type="entry name" value="TPR-like_helical_dom_sf"/>
</dbReference>
<evidence type="ECO:0000256" key="1">
    <source>
        <dbReference type="ARBA" id="ARBA00010361"/>
    </source>
</evidence>
<comment type="subcellular location">
    <subcellularLocation>
        <location evidence="4">Endoplasmic reticulum membrane</location>
        <topology evidence="4">Peripheral membrane protein</topology>
        <orientation evidence="4">Cytoplasmic side</orientation>
    </subcellularLocation>
</comment>
<feature type="coiled-coil region" evidence="5">
    <location>
        <begin position="86"/>
        <end position="113"/>
    </location>
</feature>
<dbReference type="EMBL" id="JASPKY010000193">
    <property type="protein sequence ID" value="KAK9721938.1"/>
    <property type="molecule type" value="Genomic_DNA"/>
</dbReference>
<evidence type="ECO:0000256" key="5">
    <source>
        <dbReference type="SAM" id="Coils"/>
    </source>
</evidence>
<name>A0AAW1KP91_POPJA</name>
<dbReference type="InterPro" id="IPR019734">
    <property type="entry name" value="TPR_rpt"/>
</dbReference>
<dbReference type="SMART" id="SM00028">
    <property type="entry name" value="TPR"/>
    <property type="match status" value="3"/>
</dbReference>
<evidence type="ECO:0000259" key="6">
    <source>
        <dbReference type="Pfam" id="PF22890"/>
    </source>
</evidence>
<gene>
    <name evidence="7" type="ORF">QE152_g19936</name>
</gene>
<dbReference type="InterPro" id="IPR039856">
    <property type="entry name" value="EMC2-like"/>
</dbReference>
<feature type="domain" description="EMC2 TPR-like" evidence="6">
    <location>
        <begin position="88"/>
        <end position="195"/>
    </location>
</feature>
<keyword evidence="8" id="KW-1185">Reference proteome</keyword>
<sequence length="283" mass="33129">MNSINTISWQDAKDLFRTWRENNERKSEDVIYIWKAALEYNLNKLGNEKQLVVEQVCIAALDCHRLDIAEFCIRYLNKEFPYSLRVEKYKAMILEAQERYEEALDILENIINADKTNSAARKRIVAIFKAQGRNVEAIKQLTEYLKTYMTDNEAWQELSELYIAEQDFQKAAFCVEELILHSPHNHLLHQRYADIRYTQGGTENMELARAYYCQALKLNPNNMRALYGLYLATSNIATSSKYPAQKKKEANNLSEWALTEIKQRYKEKKVANIEDYIAALQIS</sequence>
<proteinExistence type="inferred from homology"/>
<evidence type="ECO:0000313" key="8">
    <source>
        <dbReference type="Proteomes" id="UP001458880"/>
    </source>
</evidence>
<dbReference type="InterPro" id="IPR055217">
    <property type="entry name" value="TPR_EMC2"/>
</dbReference>
<comment type="subunit">
    <text evidence="4">Component of the ER membrane protein complex (EMC).</text>
</comment>
<dbReference type="SUPFAM" id="SSF48452">
    <property type="entry name" value="TPR-like"/>
    <property type="match status" value="1"/>
</dbReference>
<keyword evidence="5" id="KW-0175">Coiled coil</keyword>
<protein>
    <recommendedName>
        <fullName evidence="4">ER membrane protein complex subunit 2</fullName>
    </recommendedName>
</protein>
<organism evidence="7 8">
    <name type="scientific">Popillia japonica</name>
    <name type="common">Japanese beetle</name>
    <dbReference type="NCBI Taxonomy" id="7064"/>
    <lineage>
        <taxon>Eukaryota</taxon>
        <taxon>Metazoa</taxon>
        <taxon>Ecdysozoa</taxon>
        <taxon>Arthropoda</taxon>
        <taxon>Hexapoda</taxon>
        <taxon>Insecta</taxon>
        <taxon>Pterygota</taxon>
        <taxon>Neoptera</taxon>
        <taxon>Endopterygota</taxon>
        <taxon>Coleoptera</taxon>
        <taxon>Polyphaga</taxon>
        <taxon>Scarabaeiformia</taxon>
        <taxon>Scarabaeidae</taxon>
        <taxon>Rutelinae</taxon>
        <taxon>Popillia</taxon>
    </lineage>
</organism>
<dbReference type="Gene3D" id="1.25.40.10">
    <property type="entry name" value="Tetratricopeptide repeat domain"/>
    <property type="match status" value="2"/>
</dbReference>
<keyword evidence="3" id="KW-0802">TPR repeat</keyword>
<comment type="caution">
    <text evidence="7">The sequence shown here is derived from an EMBL/GenBank/DDBJ whole genome shotgun (WGS) entry which is preliminary data.</text>
</comment>
<dbReference type="GO" id="GO:0072546">
    <property type="term" value="C:EMC complex"/>
    <property type="evidence" value="ECO:0007669"/>
    <property type="project" value="UniProtKB-UniRule"/>
</dbReference>
<dbReference type="Pfam" id="PF22890">
    <property type="entry name" value="TPR_EMC2"/>
    <property type="match status" value="1"/>
</dbReference>
<reference evidence="7 8" key="1">
    <citation type="journal article" date="2024" name="BMC Genomics">
        <title>De novo assembly and annotation of Popillia japonica's genome with initial clues to its potential as an invasive pest.</title>
        <authorList>
            <person name="Cucini C."/>
            <person name="Boschi S."/>
            <person name="Funari R."/>
            <person name="Cardaioli E."/>
            <person name="Iannotti N."/>
            <person name="Marturano G."/>
            <person name="Paoli F."/>
            <person name="Bruttini M."/>
            <person name="Carapelli A."/>
            <person name="Frati F."/>
            <person name="Nardi F."/>
        </authorList>
    </citation>
    <scope>NUCLEOTIDE SEQUENCE [LARGE SCALE GENOMIC DNA]</scope>
    <source>
        <strain evidence="7">DMR45628</strain>
    </source>
</reference>
<evidence type="ECO:0000313" key="7">
    <source>
        <dbReference type="EMBL" id="KAK9721938.1"/>
    </source>
</evidence>
<dbReference type="Proteomes" id="UP001458880">
    <property type="component" value="Unassembled WGS sequence"/>
</dbReference>
<evidence type="ECO:0000256" key="2">
    <source>
        <dbReference type="ARBA" id="ARBA00022737"/>
    </source>
</evidence>
<keyword evidence="4" id="KW-0472">Membrane</keyword>
<comment type="similarity">
    <text evidence="1 4">Belongs to the EMC2 family.</text>
</comment>
<comment type="function">
    <text evidence="4">Part of the endoplasmic reticulum membrane protein complex (EMC) that enables the energy-independent insertion into endoplasmic reticulum membranes of newly synthesized membrane proteins.</text>
</comment>
<dbReference type="AlphaFoldDB" id="A0AAW1KP91"/>
<accession>A0AAW1KP91</accession>
<dbReference type="Pfam" id="PF13181">
    <property type="entry name" value="TPR_8"/>
    <property type="match status" value="1"/>
</dbReference>